<reference evidence="1" key="1">
    <citation type="submission" date="2024-02" db="EMBL/GenBank/DDBJ databases">
        <title>Metagenome Assembled Genome of Zalaria obscura JY119.</title>
        <authorList>
            <person name="Vighnesh L."/>
            <person name="Jagadeeshwari U."/>
            <person name="Venkata Ramana C."/>
            <person name="Sasikala C."/>
        </authorList>
    </citation>
    <scope>NUCLEOTIDE SEQUENCE</scope>
    <source>
        <strain evidence="1">JY119</strain>
    </source>
</reference>
<gene>
    <name evidence="1" type="ORF">M8818_004143</name>
</gene>
<sequence>MGKQDPYCAARDQELRFTVHESPDYNNLKVSVFNDDKKTELIGEAWINLDEVIKPGGGQNDLWHPLNCRGKFAGEIRLEMTYYDTRPKIEKPERRRESGRAGVEDGYGSIHGPRQTPVKRRPLPSNPASAAQSPAALTPDNARPSPMATGPRAYEGRARGGSVPPEHFHALAGTGNGRTMSDTQYSGYGRQREYSPQQQDMYADPYGQQQSIQMMPDLPEIPPSSRQRRKPLNGRLPDHVALPHSHSAPAVPTTYDTQYEEQDLDVHPGFPPQQQYSPQEQPRRHWRDDLPPAGDDMYMQQQVSSRRSLQPMMEEPLEVPPPLPPSHRNSAPSLTYGSPHGTSPGGGRQSIPQASPLQSIEREYGYGTPGRAPPSRGRSEDNYTGYEITQEPFEDPAYRQDLDSFGRYQGSNGSPQYANRYSHPSSQSPVYGPGGASPLPPRPTPRSQQIARHSMPDPYNTATPPRAHPLTQEMRRSASPAPYYPPEPDYPPQQSYYNRDAAPLIKPRAISPTPRAPSPLPPQPRSSLSAIQHPVQTFATSQSTPNLPNLPIRNTPTRKSVSPRPSTCLQSRPSTASVPFSPDSFDTYNPSARSAAASLSAASPSPHNPYHIPASPKGAARSASAVSATPPHHTVQDGPIVDFHGRVIDPSDHLPVDSWAPEPEKKNGNQAKRYEGRSSVGGGVAGPRTTPGAGAPRPTVTVNVRTKADPEGYSPSPSTSTATPGGMDGRNRLLKKSPAPSPAAHAHSPRVGAGARSPVIGSDGPGAVLREIDVPNPYAQSSYSSNFAQGSPGIERGGWSRFGGSGADKQGMQMQNRQGQQYQQGGRSPNPNQGVGGGFGGGAAGYGAGPGAGAGYDGAYDGGYDGGYEAGYEYDDYHYGSAGAGGGRSPGPAGFGGRGEDVWRRGGGGGGAPQPPPKVPLDGGSGYGNGYGNGNGYGVSALSKEMASIDIGGSRTRPRGVGTRRGY</sequence>
<evidence type="ECO:0000313" key="1">
    <source>
        <dbReference type="EMBL" id="KAK8207890.1"/>
    </source>
</evidence>
<keyword evidence="2" id="KW-1185">Reference proteome</keyword>
<evidence type="ECO:0000313" key="2">
    <source>
        <dbReference type="Proteomes" id="UP001320706"/>
    </source>
</evidence>
<protein>
    <submittedName>
        <fullName evidence="1">Uncharacterized protein</fullName>
    </submittedName>
</protein>
<organism evidence="1 2">
    <name type="scientific">Zalaria obscura</name>
    <dbReference type="NCBI Taxonomy" id="2024903"/>
    <lineage>
        <taxon>Eukaryota</taxon>
        <taxon>Fungi</taxon>
        <taxon>Dikarya</taxon>
        <taxon>Ascomycota</taxon>
        <taxon>Pezizomycotina</taxon>
        <taxon>Dothideomycetes</taxon>
        <taxon>Dothideomycetidae</taxon>
        <taxon>Dothideales</taxon>
        <taxon>Zalariaceae</taxon>
        <taxon>Zalaria</taxon>
    </lineage>
</organism>
<dbReference type="Proteomes" id="UP001320706">
    <property type="component" value="Unassembled WGS sequence"/>
</dbReference>
<name>A0ACC3SD36_9PEZI</name>
<accession>A0ACC3SD36</accession>
<dbReference type="EMBL" id="JAMKPW020000020">
    <property type="protein sequence ID" value="KAK8207890.1"/>
    <property type="molecule type" value="Genomic_DNA"/>
</dbReference>
<comment type="caution">
    <text evidence="1">The sequence shown here is derived from an EMBL/GenBank/DDBJ whole genome shotgun (WGS) entry which is preliminary data.</text>
</comment>
<proteinExistence type="predicted"/>